<name>A0A445A3W8_ARAHY</name>
<dbReference type="EMBL" id="SDMP01000013">
    <property type="protein sequence ID" value="RYR21141.1"/>
    <property type="molecule type" value="Genomic_DNA"/>
</dbReference>
<reference evidence="1 3" key="1">
    <citation type="submission" date="2019-01" db="EMBL/GenBank/DDBJ databases">
        <title>Sequencing of cultivated peanut Arachis hypogaea provides insights into genome evolution and oil improvement.</title>
        <authorList>
            <person name="Chen X."/>
        </authorList>
    </citation>
    <scope>NUCLEOTIDE SEQUENCE [LARGE SCALE GENOMIC DNA]</scope>
    <source>
        <strain evidence="3">cv. Fuhuasheng</strain>
        <strain evidence="1">GDAAS-fuhuasheng2018</strain>
        <tissue evidence="1">Leaves</tissue>
    </source>
</reference>
<evidence type="ECO:0000313" key="2">
    <source>
        <dbReference type="EMBL" id="RYR68338.1"/>
    </source>
</evidence>
<dbReference type="AlphaFoldDB" id="A0A445A3W8"/>
<dbReference type="Proteomes" id="UP000289738">
    <property type="component" value="Chromosome A03"/>
</dbReference>
<sequence length="24" mass="2913">MRTYFLVLVVSVEFIREHLKMGLM</sequence>
<organism evidence="1 3">
    <name type="scientific">Arachis hypogaea</name>
    <name type="common">Peanut</name>
    <dbReference type="NCBI Taxonomy" id="3818"/>
    <lineage>
        <taxon>Eukaryota</taxon>
        <taxon>Viridiplantae</taxon>
        <taxon>Streptophyta</taxon>
        <taxon>Embryophyta</taxon>
        <taxon>Tracheophyta</taxon>
        <taxon>Spermatophyta</taxon>
        <taxon>Magnoliopsida</taxon>
        <taxon>eudicotyledons</taxon>
        <taxon>Gunneridae</taxon>
        <taxon>Pentapetalae</taxon>
        <taxon>rosids</taxon>
        <taxon>fabids</taxon>
        <taxon>Fabales</taxon>
        <taxon>Fabaceae</taxon>
        <taxon>Papilionoideae</taxon>
        <taxon>50 kb inversion clade</taxon>
        <taxon>dalbergioids sensu lato</taxon>
        <taxon>Dalbergieae</taxon>
        <taxon>Pterocarpus clade</taxon>
        <taxon>Arachis</taxon>
    </lineage>
</organism>
<dbReference type="Proteomes" id="UP000289738">
    <property type="component" value="Chromosome B03"/>
</dbReference>
<evidence type="ECO:0000313" key="3">
    <source>
        <dbReference type="Proteomes" id="UP000289738"/>
    </source>
</evidence>
<keyword evidence="3" id="KW-1185">Reference proteome</keyword>
<protein>
    <submittedName>
        <fullName evidence="1">Uncharacterized protein</fullName>
    </submittedName>
</protein>
<evidence type="ECO:0000313" key="1">
    <source>
        <dbReference type="EMBL" id="RYR21141.1"/>
    </source>
</evidence>
<accession>A0A445A3W8</accession>
<gene>
    <name evidence="2" type="ORF">Ahy_A03g014832</name>
    <name evidence="1" type="ORF">Ahy_B03g066401</name>
</gene>
<proteinExistence type="predicted"/>
<comment type="caution">
    <text evidence="1">The sequence shown here is derived from an EMBL/GenBank/DDBJ whole genome shotgun (WGS) entry which is preliminary data.</text>
</comment>
<dbReference type="EMBL" id="SDMP01000003">
    <property type="protein sequence ID" value="RYR68338.1"/>
    <property type="molecule type" value="Genomic_DNA"/>
</dbReference>